<protein>
    <submittedName>
        <fullName evidence="1">Uncharacterized protein</fullName>
    </submittedName>
</protein>
<accession>A0ACC2NIF7</accession>
<evidence type="ECO:0000313" key="2">
    <source>
        <dbReference type="Proteomes" id="UP001239111"/>
    </source>
</evidence>
<comment type="caution">
    <text evidence="1">The sequence shown here is derived from an EMBL/GenBank/DDBJ whole genome shotgun (WGS) entry which is preliminary data.</text>
</comment>
<sequence length="511" mass="58961">MAVTFVDWTLIIFVAIIFGFIGVYFYCTRNYKYWTNLGVRQSTPKFFFGNLASCVLGKRRPDEYFHELYHHGKGEKMIGFYIFDKPYLMLRNPELIKNVFVKDFNNFPHRVLSTIDEDLLGKNSLFLTRNPPWSHIRKELSPFFTSVRIKQKFELMLEICQDLKGHLQTFGVDDRVGKPLHIKEMCAKFVTDVIGKTAFGMDFESLKNPDAEFRKHGKAIFRRNFKRYLQLLSMFLVPSIQSYTRPEFFDKKGTVFLQSKFGNVIDERIRMKMKTSDLIDILIEMKKNQEIDPPTFHRLEDISFISQAAGIFAGGFVTSSSALSFALYELTMRPEIQKKLRDEVVMGLQKTGGVVTYELVTSLPYLHMICQETVRLYPIVPWLGRVSESDYTFSGTDVSIKKGTPVILPTRALHMDPNYFSNPEIFDPERFSEGNREKIIPFTYFPFGGGPRGCIGSKLALIQIKLGLITIISQYELTPCATTPQKLMLEDMNVFLLAPDELQMNFRKLSG</sequence>
<proteinExistence type="predicted"/>
<reference evidence="1" key="1">
    <citation type="submission" date="2023-04" db="EMBL/GenBank/DDBJ databases">
        <title>A chromosome-level genome assembly of the parasitoid wasp Eretmocerus hayati.</title>
        <authorList>
            <person name="Zhong Y."/>
            <person name="Liu S."/>
            <person name="Liu Y."/>
        </authorList>
    </citation>
    <scope>NUCLEOTIDE SEQUENCE</scope>
    <source>
        <strain evidence="1">ZJU_SS_LIU_2023</strain>
    </source>
</reference>
<dbReference type="Proteomes" id="UP001239111">
    <property type="component" value="Chromosome 3"/>
</dbReference>
<name>A0ACC2NIF7_9HYME</name>
<evidence type="ECO:0000313" key="1">
    <source>
        <dbReference type="EMBL" id="KAJ8670406.1"/>
    </source>
</evidence>
<dbReference type="EMBL" id="CM056743">
    <property type="protein sequence ID" value="KAJ8670406.1"/>
    <property type="molecule type" value="Genomic_DNA"/>
</dbReference>
<keyword evidence="2" id="KW-1185">Reference proteome</keyword>
<gene>
    <name evidence="1" type="ORF">QAD02_001665</name>
</gene>
<organism evidence="1 2">
    <name type="scientific">Eretmocerus hayati</name>
    <dbReference type="NCBI Taxonomy" id="131215"/>
    <lineage>
        <taxon>Eukaryota</taxon>
        <taxon>Metazoa</taxon>
        <taxon>Ecdysozoa</taxon>
        <taxon>Arthropoda</taxon>
        <taxon>Hexapoda</taxon>
        <taxon>Insecta</taxon>
        <taxon>Pterygota</taxon>
        <taxon>Neoptera</taxon>
        <taxon>Endopterygota</taxon>
        <taxon>Hymenoptera</taxon>
        <taxon>Apocrita</taxon>
        <taxon>Proctotrupomorpha</taxon>
        <taxon>Chalcidoidea</taxon>
        <taxon>Aphelinidae</taxon>
        <taxon>Aphelininae</taxon>
        <taxon>Eretmocerus</taxon>
    </lineage>
</organism>